<reference evidence="1" key="1">
    <citation type="journal article" date="2005" name="Environ. Microbiol.">
        <title>Genetic and functional properties of uncultivated thermophilic crenarchaeotes from a subsurface gold mine as revealed by analysis of genome fragments.</title>
        <authorList>
            <person name="Nunoura T."/>
            <person name="Hirayama H."/>
            <person name="Takami H."/>
            <person name="Oida H."/>
            <person name="Nishi S."/>
            <person name="Shimamura S."/>
            <person name="Suzuki Y."/>
            <person name="Inagaki F."/>
            <person name="Takai K."/>
            <person name="Nealson K.H."/>
            <person name="Horikoshi K."/>
        </authorList>
    </citation>
    <scope>NUCLEOTIDE SEQUENCE</scope>
</reference>
<protein>
    <submittedName>
        <fullName evidence="1">Uncharacterized protein</fullName>
    </submittedName>
</protein>
<reference evidence="1" key="2">
    <citation type="journal article" date="2012" name="PLoS ONE">
        <title>A Deeply Branching Thermophilic Bacterium with an Ancient Acetyl-CoA Pathway Dominates a Subsurface Ecosystem.</title>
        <authorList>
            <person name="Takami H."/>
            <person name="Noguchi H."/>
            <person name="Takaki Y."/>
            <person name="Uchiyama I."/>
            <person name="Toyoda A."/>
            <person name="Nishi S."/>
            <person name="Chee G.-J."/>
            <person name="Arai W."/>
            <person name="Nunoura T."/>
            <person name="Itoh T."/>
            <person name="Hattori M."/>
            <person name="Takai K."/>
        </authorList>
    </citation>
    <scope>NUCLEOTIDE SEQUENCE</scope>
</reference>
<evidence type="ECO:0000313" key="1">
    <source>
        <dbReference type="EMBL" id="BAL53956.1"/>
    </source>
</evidence>
<sequence>MISGFVSYRNVSAAEHTKTFMVTVSVSDGIAVDYRTFEWTIEDSDWLAGNLVAENWEGEHVNLELPDVDPAGNAIQYISAEGLPIGVSFDAISGTFTGGISYANADGQTPLRDYSVTVTYSIVESSEPTTSSFPWRIHDVNRIALIADQSNAEGDYVEIYLEPLRDALGNTLRYEATGMPEGLSIEYYLAGESRLGEGAFLVGKIAYRNVASNDGPMEFIVTIVTRDSTPLESWDQHNFVWSVRDTNRIVPIFPRWDNEGARAEQWIDLNIDSLSTYTISVSNLPSGLFFDAAIRKVSGYVSFDAVNPPDSVRTYITVVTLETDDGTDYCQFAWTITNVSYDELPNDENGDGARVVLLEVWEGERIYMGLPNDMEGTYWQMLTGELPPDLQVSGSNTIAGQIGYDAVPDYLANSRFLCTFQNAHLGLLQLVIIVYNVSQQSRPKVVVTDLRIRFSMDAFIPEWYDRAPIGWWAAFSPLNYEGAKVLYNAWRKMGLGTPDKAGPPPPRTDGAGLFGYEYIVGLGDGRSFASRAPALNEDDTKEGAISFKALGTVKIPIKVEIAVDAQGTRRIQRLYVGDDVLRSGLEHDVAVGRSVISFDWAGIRGSPVWNEWAPDTYTEFKSYFKKYALTDTLGVRGDRETSEEKRDSNYPELPSVLPVTLAGNVLTLASPVHYWVRTPLYRRIAEYIERTRLGIRPPAIPKIDWRIQELRLSVTADRKSLDFTITLSHDAYPNWEAFVTLESTFIPPHGPRVDNVGIYQYDHNNPRRHDITALRGDGTEIKKTISQSLDIFKVVVIE</sequence>
<gene>
    <name evidence="1" type="ORF">HGMM_F11F07C28</name>
</gene>
<proteinExistence type="predicted"/>
<organism evidence="1">
    <name type="scientific">uncultured Planctomycetota bacterium</name>
    <dbReference type="NCBI Taxonomy" id="120965"/>
    <lineage>
        <taxon>Bacteria</taxon>
        <taxon>Pseudomonadati</taxon>
        <taxon>Planctomycetota</taxon>
        <taxon>environmental samples</taxon>
    </lineage>
</organism>
<name>H5SCS0_9BACT</name>
<accession>H5SCS0</accession>
<dbReference type="InterPro" id="IPR013783">
    <property type="entry name" value="Ig-like_fold"/>
</dbReference>
<dbReference type="AlphaFoldDB" id="H5SCS0"/>
<dbReference type="Gene3D" id="2.60.40.10">
    <property type="entry name" value="Immunoglobulins"/>
    <property type="match status" value="1"/>
</dbReference>
<dbReference type="EMBL" id="AP011672">
    <property type="protein sequence ID" value="BAL53956.1"/>
    <property type="molecule type" value="Genomic_DNA"/>
</dbReference>